<dbReference type="InterPro" id="IPR036388">
    <property type="entry name" value="WH-like_DNA-bd_sf"/>
</dbReference>
<dbReference type="SUPFAM" id="SSF46894">
    <property type="entry name" value="C-terminal effector domain of the bipartite response regulators"/>
    <property type="match status" value="1"/>
</dbReference>
<keyword evidence="3" id="KW-1185">Reference proteome</keyword>
<dbReference type="InterPro" id="IPR000792">
    <property type="entry name" value="Tscrpt_reg_LuxR_C"/>
</dbReference>
<evidence type="ECO:0000313" key="3">
    <source>
        <dbReference type="Proteomes" id="UP000198282"/>
    </source>
</evidence>
<dbReference type="Proteomes" id="UP000198282">
    <property type="component" value="Unassembled WGS sequence"/>
</dbReference>
<reference evidence="2 3" key="1">
    <citation type="submission" date="2017-06" db="EMBL/GenBank/DDBJ databases">
        <authorList>
            <person name="Kim H.J."/>
            <person name="Triplett B.A."/>
        </authorList>
    </citation>
    <scope>NUCLEOTIDE SEQUENCE [LARGE SCALE GENOMIC DNA]</scope>
    <source>
        <strain evidence="2 3">CGMCC 4.2132</strain>
    </source>
</reference>
<gene>
    <name evidence="2" type="ORF">SAMN05216276_106246</name>
</gene>
<dbReference type="SMART" id="SM00421">
    <property type="entry name" value="HTH_LUXR"/>
    <property type="match status" value="1"/>
</dbReference>
<protein>
    <recommendedName>
        <fullName evidence="1">HTH luxR-type domain-containing protein</fullName>
    </recommendedName>
</protein>
<feature type="domain" description="HTH luxR-type" evidence="1">
    <location>
        <begin position="282"/>
        <end position="331"/>
    </location>
</feature>
<dbReference type="Gene3D" id="1.10.10.10">
    <property type="entry name" value="Winged helix-like DNA-binding domain superfamily/Winged helix DNA-binding domain"/>
    <property type="match status" value="2"/>
</dbReference>
<dbReference type="AlphaFoldDB" id="A0A239NMK7"/>
<dbReference type="InterPro" id="IPR016032">
    <property type="entry name" value="Sig_transdc_resp-reg_C-effctor"/>
</dbReference>
<accession>A0A239NMK7</accession>
<dbReference type="Gene3D" id="3.30.870.10">
    <property type="entry name" value="Endonuclease Chain A"/>
    <property type="match status" value="1"/>
</dbReference>
<evidence type="ECO:0000313" key="2">
    <source>
        <dbReference type="EMBL" id="SNT55862.1"/>
    </source>
</evidence>
<organism evidence="2 3">
    <name type="scientific">Streptosporangium subroseum</name>
    <dbReference type="NCBI Taxonomy" id="106412"/>
    <lineage>
        <taxon>Bacteria</taxon>
        <taxon>Bacillati</taxon>
        <taxon>Actinomycetota</taxon>
        <taxon>Actinomycetes</taxon>
        <taxon>Streptosporangiales</taxon>
        <taxon>Streptosporangiaceae</taxon>
        <taxon>Streptosporangium</taxon>
    </lineage>
</organism>
<dbReference type="PANTHER" id="PTHR34293:SF1">
    <property type="entry name" value="HTH-TYPE TRANSCRIPTIONAL REGULATOR TRMBL2"/>
    <property type="match status" value="1"/>
</dbReference>
<dbReference type="GO" id="GO:0003677">
    <property type="term" value="F:DNA binding"/>
    <property type="evidence" value="ECO:0007669"/>
    <property type="project" value="InterPro"/>
</dbReference>
<dbReference type="SUPFAM" id="SSF56024">
    <property type="entry name" value="Phospholipase D/nuclease"/>
    <property type="match status" value="1"/>
</dbReference>
<dbReference type="InterPro" id="IPR051797">
    <property type="entry name" value="TrmB-like"/>
</dbReference>
<dbReference type="GO" id="GO:0006355">
    <property type="term" value="P:regulation of DNA-templated transcription"/>
    <property type="evidence" value="ECO:0007669"/>
    <property type="project" value="InterPro"/>
</dbReference>
<proteinExistence type="predicted"/>
<name>A0A239NMK7_9ACTN</name>
<dbReference type="PANTHER" id="PTHR34293">
    <property type="entry name" value="HTH-TYPE TRANSCRIPTIONAL REGULATOR TRMBL2"/>
    <property type="match status" value="1"/>
</dbReference>
<dbReference type="EMBL" id="FZOD01000062">
    <property type="protein sequence ID" value="SNT55862.1"/>
    <property type="molecule type" value="Genomic_DNA"/>
</dbReference>
<sequence>MYLSHLQPEHPRALDEDVASVYFEALHKGHIGTAYDVAKELELDPCIVKDAIDQLTQLHLLRPEPGHLSNLVPVNPEIAAASLISPMETEIHHRRDLITGIRTQMHSLMHGYDEAQRSKKPSSSIEALPDEAAVRGSLHMAAEACHREVLSIEPSIPYWTASLDDTLARNLAMLERGVSMRMLYQHSARADLPTRGHIKKLIAAGASVRTTPQLPNHLVIFDGAIAFMSNPSESGPASSAVAARDIAVVGFLAEIFEHLWNSATPYSASDMGYQGATDEIHHAIVNLLAQGFTDEAVARRLGMSVRTCRRHIGALLQNLSAVSRFQAGIRAATTGYVDAR</sequence>
<evidence type="ECO:0000259" key="1">
    <source>
        <dbReference type="SMART" id="SM00421"/>
    </source>
</evidence>